<feature type="region of interest" description="Disordered" evidence="1">
    <location>
        <begin position="64"/>
        <end position="130"/>
    </location>
</feature>
<feature type="compositionally biased region" description="Basic and acidic residues" evidence="1">
    <location>
        <begin position="24"/>
        <end position="40"/>
    </location>
</feature>
<dbReference type="GeneID" id="105436798"/>
<dbReference type="AlphaFoldDB" id="A0A7M7LVI5"/>
<accession>A0A7M7LVI5</accession>
<reference evidence="2" key="2">
    <citation type="submission" date="2021-01" db="UniProtKB">
        <authorList>
            <consortium name="EnsemblMetazoa"/>
        </authorList>
    </citation>
    <scope>IDENTIFICATION</scope>
</reference>
<evidence type="ECO:0000256" key="1">
    <source>
        <dbReference type="SAM" id="MobiDB-lite"/>
    </source>
</evidence>
<dbReference type="OrthoDB" id="10539231at2759"/>
<proteinExistence type="predicted"/>
<name>A0A7M7LVI5_STRPU</name>
<keyword evidence="3" id="KW-1185">Reference proteome</keyword>
<feature type="compositionally biased region" description="Polar residues" evidence="1">
    <location>
        <begin position="1"/>
        <end position="11"/>
    </location>
</feature>
<organism evidence="2 3">
    <name type="scientific">Strongylocentrotus purpuratus</name>
    <name type="common">Purple sea urchin</name>
    <dbReference type="NCBI Taxonomy" id="7668"/>
    <lineage>
        <taxon>Eukaryota</taxon>
        <taxon>Metazoa</taxon>
        <taxon>Echinodermata</taxon>
        <taxon>Eleutherozoa</taxon>
        <taxon>Echinozoa</taxon>
        <taxon>Echinoidea</taxon>
        <taxon>Euechinoidea</taxon>
        <taxon>Echinacea</taxon>
        <taxon>Camarodonta</taxon>
        <taxon>Echinidea</taxon>
        <taxon>Strongylocentrotidae</taxon>
        <taxon>Strongylocentrotus</taxon>
    </lineage>
</organism>
<reference evidence="3" key="1">
    <citation type="submission" date="2015-02" db="EMBL/GenBank/DDBJ databases">
        <title>Genome sequencing for Strongylocentrotus purpuratus.</title>
        <authorList>
            <person name="Murali S."/>
            <person name="Liu Y."/>
            <person name="Vee V."/>
            <person name="English A."/>
            <person name="Wang M."/>
            <person name="Skinner E."/>
            <person name="Han Y."/>
            <person name="Muzny D.M."/>
            <person name="Worley K.C."/>
            <person name="Gibbs R.A."/>
        </authorList>
    </citation>
    <scope>NUCLEOTIDE SEQUENCE</scope>
</reference>
<evidence type="ECO:0000313" key="3">
    <source>
        <dbReference type="Proteomes" id="UP000007110"/>
    </source>
</evidence>
<dbReference type="InParanoid" id="A0A7M7LVI5"/>
<protein>
    <submittedName>
        <fullName evidence="2">Uncharacterized protein</fullName>
    </submittedName>
</protein>
<evidence type="ECO:0000313" key="2">
    <source>
        <dbReference type="EnsemblMetazoa" id="XP_011661068"/>
    </source>
</evidence>
<sequence>MAASQPQNSLEETIGAIPTSELLSDSRDRSAPSLSKDLKSHTYPGDDEECAISPPSLSYLSSLACPGSRPDVSKSENSVEEASWAMGASRHYSSSESSDAACRPKKDGGLSSPCHSGSDGGKGCEKKVSSVVKGVHAKLRRKLKEGR</sequence>
<dbReference type="KEGG" id="spu:105436798"/>
<dbReference type="EnsemblMetazoa" id="XM_011662766">
    <property type="protein sequence ID" value="XP_011661068"/>
    <property type="gene ID" value="LOC105436798"/>
</dbReference>
<dbReference type="RefSeq" id="XP_011661068.1">
    <property type="nucleotide sequence ID" value="XM_011662766.2"/>
</dbReference>
<dbReference type="Proteomes" id="UP000007110">
    <property type="component" value="Unassembled WGS sequence"/>
</dbReference>
<feature type="region of interest" description="Disordered" evidence="1">
    <location>
        <begin position="1"/>
        <end position="51"/>
    </location>
</feature>